<dbReference type="NCBIfam" id="TIGR00229">
    <property type="entry name" value="sensory_box"/>
    <property type="match status" value="2"/>
</dbReference>
<dbReference type="CDD" id="cd00130">
    <property type="entry name" value="PAS"/>
    <property type="match status" value="2"/>
</dbReference>
<reference evidence="5 6" key="1">
    <citation type="submission" date="2023-07" db="EMBL/GenBank/DDBJ databases">
        <title>Genomic Encyclopedia of Type Strains, Phase IV (KMG-IV): sequencing the most valuable type-strain genomes for metagenomic binning, comparative biology and taxonomic classification.</title>
        <authorList>
            <person name="Goeker M."/>
        </authorList>
    </citation>
    <scope>NUCLEOTIDE SEQUENCE [LARGE SCALE GENOMIC DNA]</scope>
    <source>
        <strain evidence="5 6">DSM 19598</strain>
    </source>
</reference>
<dbReference type="RefSeq" id="WP_307191672.1">
    <property type="nucleotide sequence ID" value="NZ_JAUSUN010000008.1"/>
</dbReference>
<dbReference type="SMART" id="SM00267">
    <property type="entry name" value="GGDEF"/>
    <property type="match status" value="1"/>
</dbReference>
<dbReference type="PROSITE" id="PS50887">
    <property type="entry name" value="GGDEF"/>
    <property type="match status" value="1"/>
</dbReference>
<name>A0ABU0FUS2_9BACI</name>
<dbReference type="Gene3D" id="3.20.20.450">
    <property type="entry name" value="EAL domain"/>
    <property type="match status" value="1"/>
</dbReference>
<dbReference type="Proteomes" id="UP001242313">
    <property type="component" value="Unassembled WGS sequence"/>
</dbReference>
<dbReference type="CDD" id="cd01949">
    <property type="entry name" value="GGDEF"/>
    <property type="match status" value="1"/>
</dbReference>
<dbReference type="InterPro" id="IPR000700">
    <property type="entry name" value="PAS-assoc_C"/>
</dbReference>
<feature type="domain" description="GGDEF" evidence="4">
    <location>
        <begin position="307"/>
        <end position="439"/>
    </location>
</feature>
<dbReference type="InterPro" id="IPR000160">
    <property type="entry name" value="GGDEF_dom"/>
</dbReference>
<gene>
    <name evidence="5" type="ORF">J2S25_001704</name>
</gene>
<evidence type="ECO:0000259" key="2">
    <source>
        <dbReference type="PROSITE" id="PS50113"/>
    </source>
</evidence>
<dbReference type="Pfam" id="PF13188">
    <property type="entry name" value="PAS_8"/>
    <property type="match status" value="1"/>
</dbReference>
<dbReference type="Gene3D" id="3.30.70.270">
    <property type="match status" value="1"/>
</dbReference>
<dbReference type="PROSITE" id="PS50883">
    <property type="entry name" value="EAL"/>
    <property type="match status" value="1"/>
</dbReference>
<dbReference type="InterPro" id="IPR001633">
    <property type="entry name" value="EAL_dom"/>
</dbReference>
<feature type="domain" description="PAS" evidence="1">
    <location>
        <begin position="151"/>
        <end position="193"/>
    </location>
</feature>
<dbReference type="SUPFAM" id="SSF141868">
    <property type="entry name" value="EAL domain-like"/>
    <property type="match status" value="1"/>
</dbReference>
<dbReference type="SMART" id="SM00052">
    <property type="entry name" value="EAL"/>
    <property type="match status" value="1"/>
</dbReference>
<dbReference type="SMART" id="SM00086">
    <property type="entry name" value="PAC"/>
    <property type="match status" value="2"/>
</dbReference>
<dbReference type="InterPro" id="IPR035919">
    <property type="entry name" value="EAL_sf"/>
</dbReference>
<dbReference type="PANTHER" id="PTHR44757:SF2">
    <property type="entry name" value="BIOFILM ARCHITECTURE MAINTENANCE PROTEIN MBAA"/>
    <property type="match status" value="1"/>
</dbReference>
<dbReference type="Gene3D" id="3.30.450.20">
    <property type="entry name" value="PAS domain"/>
    <property type="match status" value="2"/>
</dbReference>
<dbReference type="SUPFAM" id="SSF55785">
    <property type="entry name" value="PYP-like sensor domain (PAS domain)"/>
    <property type="match status" value="2"/>
</dbReference>
<comment type="caution">
    <text evidence="5">The sequence shown here is derived from an EMBL/GenBank/DDBJ whole genome shotgun (WGS) entry which is preliminary data.</text>
</comment>
<dbReference type="Pfam" id="PF00990">
    <property type="entry name" value="GGDEF"/>
    <property type="match status" value="1"/>
</dbReference>
<dbReference type="InterPro" id="IPR052155">
    <property type="entry name" value="Biofilm_reg_signaling"/>
</dbReference>
<dbReference type="InterPro" id="IPR043128">
    <property type="entry name" value="Rev_trsase/Diguanyl_cyclase"/>
</dbReference>
<feature type="domain" description="EAL" evidence="3">
    <location>
        <begin position="448"/>
        <end position="701"/>
    </location>
</feature>
<dbReference type="PANTHER" id="PTHR44757">
    <property type="entry name" value="DIGUANYLATE CYCLASE DGCP"/>
    <property type="match status" value="1"/>
</dbReference>
<dbReference type="NCBIfam" id="TIGR00254">
    <property type="entry name" value="GGDEF"/>
    <property type="match status" value="1"/>
</dbReference>
<dbReference type="CDD" id="cd01948">
    <property type="entry name" value="EAL"/>
    <property type="match status" value="1"/>
</dbReference>
<evidence type="ECO:0000259" key="1">
    <source>
        <dbReference type="PROSITE" id="PS50112"/>
    </source>
</evidence>
<evidence type="ECO:0000313" key="6">
    <source>
        <dbReference type="Proteomes" id="UP001242313"/>
    </source>
</evidence>
<dbReference type="PROSITE" id="PS50113">
    <property type="entry name" value="PAC"/>
    <property type="match status" value="1"/>
</dbReference>
<evidence type="ECO:0000259" key="3">
    <source>
        <dbReference type="PROSITE" id="PS50883"/>
    </source>
</evidence>
<evidence type="ECO:0000313" key="5">
    <source>
        <dbReference type="EMBL" id="MDQ0413500.1"/>
    </source>
</evidence>
<dbReference type="InterPro" id="IPR035965">
    <property type="entry name" value="PAS-like_dom_sf"/>
</dbReference>
<dbReference type="PROSITE" id="PS50112">
    <property type="entry name" value="PAS"/>
    <property type="match status" value="1"/>
</dbReference>
<evidence type="ECO:0000259" key="4">
    <source>
        <dbReference type="PROSITE" id="PS50887"/>
    </source>
</evidence>
<accession>A0ABU0FUS2</accession>
<dbReference type="InterPro" id="IPR029787">
    <property type="entry name" value="Nucleotide_cyclase"/>
</dbReference>
<dbReference type="InterPro" id="IPR000014">
    <property type="entry name" value="PAS"/>
</dbReference>
<dbReference type="SMART" id="SM00091">
    <property type="entry name" value="PAS"/>
    <property type="match status" value="1"/>
</dbReference>
<sequence length="705" mass="80511">MNQKKHTRTTKRRSFLASNKISQMISNIIFKHVKDLVFIMKVEPGYQFRYLFANENGLLHAGMDSLDIGKTMEEVLPPDRLLPLQQQYIKAVKNQEEVVFQVEVDLENDRQVLGETLLTPVKDESGEIQYVVAVTRDITEALKEKNRLIDSEQRYRSLIDHNLDAVFSIDLKGKIVDVNPAAQQLAGYTDRQLRLQSITSLICGRDLPLFNELLTETKLGNAKESLDCRFVHHKGNFLTVQLKTIPIVIHSEITGMYIIIRDLSEQAKSNELIRYMAFHDQLTGLFNRRALLDHLDRHVKNRGKQNSPFALLFLDIDRFKYLNDTLGHIVGDQILKQVADRLVEIKKENGTVYRQGGDEFIFVLEETGRAAAGKFAQKILSKFNESFYFNSQEYYITPSIGISLYPNDGRDAESLIKYADEALYSVKEKGKAHYQFYRSDMQSTGINVITLESHLRKAIEREELELYFQPQVNLLTNEIPSFEALLRWNSADLGFISPADFIPLAEDTGLIIPIGNWVIDRACWQIREWSKKAKKEVRIAVNISPKQFLQLDLVKTIHHAVEKHGIDPSLLEIEITEGVMQDTKEAIPILNRLKNLGIKIAVDDFGTGYSSLSYLKQFPIDVLKIDQSFIGDIKYNGKDAAIITTIIHLGKSLGMEVIAEGVEEQNQVEFLKDADCEKAQGFFFGKPLKVEEAEERFIMRSKTSS</sequence>
<organism evidence="5 6">
    <name type="scientific">Mesobacillus stamsii</name>
    <dbReference type="NCBI Taxonomy" id="225347"/>
    <lineage>
        <taxon>Bacteria</taxon>
        <taxon>Bacillati</taxon>
        <taxon>Bacillota</taxon>
        <taxon>Bacilli</taxon>
        <taxon>Bacillales</taxon>
        <taxon>Bacillaceae</taxon>
        <taxon>Mesobacillus</taxon>
    </lineage>
</organism>
<dbReference type="Pfam" id="PF00563">
    <property type="entry name" value="EAL"/>
    <property type="match status" value="1"/>
</dbReference>
<dbReference type="InterPro" id="IPR013656">
    <property type="entry name" value="PAS_4"/>
</dbReference>
<proteinExistence type="predicted"/>
<dbReference type="SUPFAM" id="SSF55073">
    <property type="entry name" value="Nucleotide cyclase"/>
    <property type="match status" value="1"/>
</dbReference>
<dbReference type="Pfam" id="PF08448">
    <property type="entry name" value="PAS_4"/>
    <property type="match status" value="1"/>
</dbReference>
<protein>
    <submittedName>
        <fullName evidence="5">Diguanylate cyclase (GGDEF)-like protein/PAS domain S-box-containing protein</fullName>
    </submittedName>
</protein>
<dbReference type="InterPro" id="IPR001610">
    <property type="entry name" value="PAC"/>
</dbReference>
<dbReference type="EMBL" id="JAUSUN010000008">
    <property type="protein sequence ID" value="MDQ0413500.1"/>
    <property type="molecule type" value="Genomic_DNA"/>
</dbReference>
<feature type="domain" description="PAC" evidence="2">
    <location>
        <begin position="96"/>
        <end position="150"/>
    </location>
</feature>
<keyword evidence="6" id="KW-1185">Reference proteome</keyword>